<dbReference type="RefSeq" id="WP_020877733.1">
    <property type="nucleotide sequence ID" value="NZ_ATHJ01000105.1"/>
</dbReference>
<evidence type="ECO:0008006" key="3">
    <source>
        <dbReference type="Google" id="ProtNLM"/>
    </source>
</evidence>
<dbReference type="PANTHER" id="PTHR35866">
    <property type="entry name" value="PUTATIVE-RELATED"/>
    <property type="match status" value="1"/>
</dbReference>
<dbReference type="PANTHER" id="PTHR35866:SF1">
    <property type="entry name" value="YKGJ FAMILY CYSTEINE CLUSTER PROTEIN"/>
    <property type="match status" value="1"/>
</dbReference>
<dbReference type="STRING" id="897.B2D07_15755"/>
<dbReference type="AlphaFoldDB" id="S7TFC3"/>
<organism evidence="1 2">
    <name type="scientific">Desulfococcus multivorans DSM 2059</name>
    <dbReference type="NCBI Taxonomy" id="1121405"/>
    <lineage>
        <taxon>Bacteria</taxon>
        <taxon>Pseudomonadati</taxon>
        <taxon>Thermodesulfobacteriota</taxon>
        <taxon>Desulfobacteria</taxon>
        <taxon>Desulfobacterales</taxon>
        <taxon>Desulfococcaceae</taxon>
        <taxon>Desulfococcus</taxon>
    </lineage>
</organism>
<protein>
    <recommendedName>
        <fullName evidence="3">YkgJ family cysteine cluster protein</fullName>
    </recommendedName>
</protein>
<comment type="caution">
    <text evidence="1">The sequence shown here is derived from an EMBL/GenBank/DDBJ whole genome shotgun (WGS) entry which is preliminary data.</text>
</comment>
<evidence type="ECO:0000313" key="2">
    <source>
        <dbReference type="Proteomes" id="UP000014977"/>
    </source>
</evidence>
<accession>S7TFC3</accession>
<keyword evidence="2" id="KW-1185">Reference proteome</keyword>
<reference evidence="1 2" key="1">
    <citation type="journal article" date="2013" name="Genome Announc.">
        <title>Draft genome sequences for three mercury-methylating, sulfate-reducing bacteria.</title>
        <authorList>
            <person name="Brown S.D."/>
            <person name="Hurt R.A.Jr."/>
            <person name="Gilmour C.C."/>
            <person name="Elias D.A."/>
        </authorList>
    </citation>
    <scope>NUCLEOTIDE SEQUENCE [LARGE SCALE GENOMIC DNA]</scope>
    <source>
        <strain evidence="1 2">DSM 2059</strain>
    </source>
</reference>
<gene>
    <name evidence="1" type="ORF">dsmv_0622</name>
</gene>
<evidence type="ECO:0000313" key="1">
    <source>
        <dbReference type="EMBL" id="EPR35917.1"/>
    </source>
</evidence>
<name>S7TFC3_DESML</name>
<dbReference type="eggNOG" id="COG0727">
    <property type="taxonomic scope" value="Bacteria"/>
</dbReference>
<dbReference type="OrthoDB" id="9810361at2"/>
<dbReference type="Pfam" id="PF03692">
    <property type="entry name" value="CxxCxxCC"/>
    <property type="match status" value="1"/>
</dbReference>
<dbReference type="EMBL" id="ATHJ01000105">
    <property type="protein sequence ID" value="EPR35917.1"/>
    <property type="molecule type" value="Genomic_DNA"/>
</dbReference>
<dbReference type="Proteomes" id="UP000014977">
    <property type="component" value="Unassembled WGS sequence"/>
</dbReference>
<proteinExistence type="predicted"/>
<sequence>MKHIDPESLEDLPGRRLGGEDRFSFACHPKVGCFNRCCRNLNLFLYPYDVVRLRKNLDISSDRFLERYVDVVLRPGSHFPEVLLRMADNAEKTCPFLTDAGCSVYPDRPDTCRTFPVEQGVLFDAGTGRAERIHLFRPPSFCLGRHEDRTWTVASWAEDQDATRHNEMTLAWASVRRRFQANPWGAEGPRGPKARMAFMAAYNIDAFRDFVFRSSFLKRYKVRPERQRKYRRSDIELLKLSFEWIAFYLWGVPPTRFRPR</sequence>
<dbReference type="InterPro" id="IPR005358">
    <property type="entry name" value="Puta_zinc/iron-chelating_dom"/>
</dbReference>